<sequence length="97" mass="10715">MFLSCAVVALFRGLRQACKTTRHQHRSGLMAQASSGQIPVPRLRRCPYGAKRRQDTNLSLASAVCVGVVSDPGVLVQRSEWLHAAIKVIMAFLWLQP</sequence>
<reference evidence="1" key="1">
    <citation type="journal article" date="2021" name="Nat. Commun.">
        <title>Genetic determinants of endophytism in the Arabidopsis root mycobiome.</title>
        <authorList>
            <person name="Mesny F."/>
            <person name="Miyauchi S."/>
            <person name="Thiergart T."/>
            <person name="Pickel B."/>
            <person name="Atanasova L."/>
            <person name="Karlsson M."/>
            <person name="Huettel B."/>
            <person name="Barry K.W."/>
            <person name="Haridas S."/>
            <person name="Chen C."/>
            <person name="Bauer D."/>
            <person name="Andreopoulos W."/>
            <person name="Pangilinan J."/>
            <person name="LaButti K."/>
            <person name="Riley R."/>
            <person name="Lipzen A."/>
            <person name="Clum A."/>
            <person name="Drula E."/>
            <person name="Henrissat B."/>
            <person name="Kohler A."/>
            <person name="Grigoriev I.V."/>
            <person name="Martin F.M."/>
            <person name="Hacquard S."/>
        </authorList>
    </citation>
    <scope>NUCLEOTIDE SEQUENCE</scope>
    <source>
        <strain evidence="1">FSSC 5 MPI-SDFR-AT-0091</strain>
    </source>
</reference>
<evidence type="ECO:0000313" key="1">
    <source>
        <dbReference type="EMBL" id="KAH7268754.1"/>
    </source>
</evidence>
<dbReference type="AlphaFoldDB" id="A0A9P9KUG5"/>
<name>A0A9P9KUG5_FUSSL</name>
<organism evidence="1 2">
    <name type="scientific">Fusarium solani</name>
    <name type="common">Filamentous fungus</name>
    <dbReference type="NCBI Taxonomy" id="169388"/>
    <lineage>
        <taxon>Eukaryota</taxon>
        <taxon>Fungi</taxon>
        <taxon>Dikarya</taxon>
        <taxon>Ascomycota</taxon>
        <taxon>Pezizomycotina</taxon>
        <taxon>Sordariomycetes</taxon>
        <taxon>Hypocreomycetidae</taxon>
        <taxon>Hypocreales</taxon>
        <taxon>Nectriaceae</taxon>
        <taxon>Fusarium</taxon>
        <taxon>Fusarium solani species complex</taxon>
    </lineage>
</organism>
<gene>
    <name evidence="1" type="ORF">B0J15DRAFT_487017</name>
</gene>
<protein>
    <submittedName>
        <fullName evidence="1">Uncharacterized protein</fullName>
    </submittedName>
</protein>
<dbReference type="Proteomes" id="UP000736672">
    <property type="component" value="Unassembled WGS sequence"/>
</dbReference>
<proteinExistence type="predicted"/>
<evidence type="ECO:0000313" key="2">
    <source>
        <dbReference type="Proteomes" id="UP000736672"/>
    </source>
</evidence>
<comment type="caution">
    <text evidence="1">The sequence shown here is derived from an EMBL/GenBank/DDBJ whole genome shotgun (WGS) entry which is preliminary data.</text>
</comment>
<dbReference type="EMBL" id="JAGTJS010000005">
    <property type="protein sequence ID" value="KAH7268754.1"/>
    <property type="molecule type" value="Genomic_DNA"/>
</dbReference>
<keyword evidence="2" id="KW-1185">Reference proteome</keyword>
<accession>A0A9P9KUG5</accession>